<feature type="region of interest" description="Disordered" evidence="4">
    <location>
        <begin position="107"/>
        <end position="130"/>
    </location>
</feature>
<dbReference type="EMBL" id="SOAZ01000002">
    <property type="protein sequence ID" value="TDT63400.1"/>
    <property type="molecule type" value="Genomic_DNA"/>
</dbReference>
<dbReference type="PIRSF" id="PIRSF002070">
    <property type="entry name" value="SSB"/>
    <property type="match status" value="1"/>
</dbReference>
<dbReference type="PANTHER" id="PTHR10302:SF27">
    <property type="entry name" value="SINGLE-STRANDED DNA-BINDING PROTEIN"/>
    <property type="match status" value="1"/>
</dbReference>
<keyword evidence="6" id="KW-1185">Reference proteome</keyword>
<dbReference type="OrthoDB" id="9809878at2"/>
<reference evidence="5 6" key="1">
    <citation type="submission" date="2019-03" db="EMBL/GenBank/DDBJ databases">
        <title>Genomic Encyclopedia of Type Strains, Phase IV (KMG-IV): sequencing the most valuable type-strain genomes for metagenomic binning, comparative biology and taxonomic classification.</title>
        <authorList>
            <person name="Goeker M."/>
        </authorList>
    </citation>
    <scope>NUCLEOTIDE SEQUENCE [LARGE SCALE GENOMIC DNA]</scope>
    <source>
        <strain evidence="5 6">DSM 24455</strain>
    </source>
</reference>
<dbReference type="SUPFAM" id="SSF50249">
    <property type="entry name" value="Nucleic acid-binding proteins"/>
    <property type="match status" value="1"/>
</dbReference>
<evidence type="ECO:0000313" key="6">
    <source>
        <dbReference type="Proteomes" id="UP000295325"/>
    </source>
</evidence>
<accession>A0A4R7KWP3</accession>
<evidence type="ECO:0000256" key="3">
    <source>
        <dbReference type="PIRNR" id="PIRNR002070"/>
    </source>
</evidence>
<comment type="caution">
    <text evidence="5">The sequence shown here is derived from an EMBL/GenBank/DDBJ whole genome shotgun (WGS) entry which is preliminary data.</text>
</comment>
<gene>
    <name evidence="5" type="ORF">EDD71_102162</name>
</gene>
<dbReference type="HAMAP" id="MF_00984">
    <property type="entry name" value="SSB"/>
    <property type="match status" value="1"/>
</dbReference>
<dbReference type="GO" id="GO:0009295">
    <property type="term" value="C:nucleoid"/>
    <property type="evidence" value="ECO:0007669"/>
    <property type="project" value="TreeGrafter"/>
</dbReference>
<proteinExistence type="inferred from homology"/>
<dbReference type="NCBIfam" id="TIGR00621">
    <property type="entry name" value="ssb"/>
    <property type="match status" value="1"/>
</dbReference>
<comment type="subunit">
    <text evidence="2">Homotetramer.</text>
</comment>
<dbReference type="CDD" id="cd04496">
    <property type="entry name" value="SSB_OBF"/>
    <property type="match status" value="1"/>
</dbReference>
<dbReference type="Gene3D" id="2.40.50.140">
    <property type="entry name" value="Nucleic acid-binding proteins"/>
    <property type="match status" value="1"/>
</dbReference>
<name>A0A4R7KWP3_9CLOT</name>
<comment type="caution">
    <text evidence="2">Lacks conserved residue(s) required for the propagation of feature annotation.</text>
</comment>
<dbReference type="AlphaFoldDB" id="A0A4R7KWP3"/>
<evidence type="ECO:0000256" key="2">
    <source>
        <dbReference type="HAMAP-Rule" id="MF_00984"/>
    </source>
</evidence>
<evidence type="ECO:0000256" key="1">
    <source>
        <dbReference type="ARBA" id="ARBA00023125"/>
    </source>
</evidence>
<sequence>MNKVFLIGRLTREPELRFTPGTGIAVANFTLAVDRNYVGQDGQKQADFIPVICWRKLAEVVANNLGKGRLVAVSGSIQTSSYQAQDGSKRYKVEVVADEVKFLDWPKDNKDDGGVDGFYPVDGDEDIPFR</sequence>
<protein>
    <recommendedName>
        <fullName evidence="2 3">Single-stranded DNA-binding protein</fullName>
        <shortName evidence="2">SSB</shortName>
    </recommendedName>
</protein>
<organism evidence="5 6">
    <name type="scientific">Fonticella tunisiensis</name>
    <dbReference type="NCBI Taxonomy" id="1096341"/>
    <lineage>
        <taxon>Bacteria</taxon>
        <taxon>Bacillati</taxon>
        <taxon>Bacillota</taxon>
        <taxon>Clostridia</taxon>
        <taxon>Eubacteriales</taxon>
        <taxon>Clostridiaceae</taxon>
        <taxon>Fonticella</taxon>
    </lineage>
</organism>
<dbReference type="GO" id="GO:0006260">
    <property type="term" value="P:DNA replication"/>
    <property type="evidence" value="ECO:0007669"/>
    <property type="project" value="InterPro"/>
</dbReference>
<keyword evidence="1 2" id="KW-0238">DNA-binding</keyword>
<evidence type="ECO:0000256" key="4">
    <source>
        <dbReference type="SAM" id="MobiDB-lite"/>
    </source>
</evidence>
<dbReference type="Proteomes" id="UP000295325">
    <property type="component" value="Unassembled WGS sequence"/>
</dbReference>
<evidence type="ECO:0000313" key="5">
    <source>
        <dbReference type="EMBL" id="TDT63400.1"/>
    </source>
</evidence>
<dbReference type="Pfam" id="PF00436">
    <property type="entry name" value="SSB"/>
    <property type="match status" value="1"/>
</dbReference>
<dbReference type="RefSeq" id="WP_133627050.1">
    <property type="nucleotide sequence ID" value="NZ_SOAZ01000002.1"/>
</dbReference>
<dbReference type="InterPro" id="IPR000424">
    <property type="entry name" value="Primosome_PriB/ssb"/>
</dbReference>
<dbReference type="PANTHER" id="PTHR10302">
    <property type="entry name" value="SINGLE-STRANDED DNA-BINDING PROTEIN"/>
    <property type="match status" value="1"/>
</dbReference>
<dbReference type="InterPro" id="IPR012340">
    <property type="entry name" value="NA-bd_OB-fold"/>
</dbReference>
<dbReference type="PROSITE" id="PS50935">
    <property type="entry name" value="SSB"/>
    <property type="match status" value="1"/>
</dbReference>
<dbReference type="InterPro" id="IPR011344">
    <property type="entry name" value="ssDNA-bd"/>
</dbReference>
<dbReference type="GO" id="GO:0003697">
    <property type="term" value="F:single-stranded DNA binding"/>
    <property type="evidence" value="ECO:0007669"/>
    <property type="project" value="UniProtKB-UniRule"/>
</dbReference>